<dbReference type="SUPFAM" id="SSF88713">
    <property type="entry name" value="Glycoside hydrolase/deacetylase"/>
    <property type="match status" value="1"/>
</dbReference>
<comment type="function">
    <text evidence="1">Is involved in generating a small heat-stable compound (Nod), an acylated oligomer of N-acetylglucosamine, that stimulates mitosis in various plant protoplasts.</text>
</comment>
<organism evidence="6 7">
    <name type="scientific">Pseudaminobacter salicylatoxidans</name>
    <dbReference type="NCBI Taxonomy" id="93369"/>
    <lineage>
        <taxon>Bacteria</taxon>
        <taxon>Pseudomonadati</taxon>
        <taxon>Pseudomonadota</taxon>
        <taxon>Alphaproteobacteria</taxon>
        <taxon>Hyphomicrobiales</taxon>
        <taxon>Phyllobacteriaceae</taxon>
        <taxon>Pseudaminobacter</taxon>
    </lineage>
</organism>
<protein>
    <recommendedName>
        <fullName evidence="3">Chitooligosaccharide deacetylase</fullName>
    </recommendedName>
    <alternativeName>
        <fullName evidence="4">Nodulation protein B</fullName>
    </alternativeName>
</protein>
<accession>A0A316C1P6</accession>
<dbReference type="PANTHER" id="PTHR43123:SF4">
    <property type="entry name" value="POLYSACCHARIDE DEACETYLASE"/>
    <property type="match status" value="1"/>
</dbReference>
<dbReference type="CDD" id="cd10979">
    <property type="entry name" value="CE4_PuuE_like"/>
    <property type="match status" value="1"/>
</dbReference>
<dbReference type="InterPro" id="IPR002509">
    <property type="entry name" value="NODB_dom"/>
</dbReference>
<dbReference type="GO" id="GO:0005975">
    <property type="term" value="P:carbohydrate metabolic process"/>
    <property type="evidence" value="ECO:0007669"/>
    <property type="project" value="InterPro"/>
</dbReference>
<keyword evidence="7" id="KW-1185">Reference proteome</keyword>
<dbReference type="GO" id="GO:0016810">
    <property type="term" value="F:hydrolase activity, acting on carbon-nitrogen (but not peptide) bonds"/>
    <property type="evidence" value="ECO:0007669"/>
    <property type="project" value="InterPro"/>
</dbReference>
<name>A0A316C1P6_PSESE</name>
<sequence length="290" mass="32939">MLHPKEIFGFDPLPARPRFTLPANARVAVYLIVNVEAWAFDKPVPRQYFGAPGGASVVPDVPNWSWHEYGMRVGFWRLLDSLNARKVRASAAINGEVIESHYEPVARAIRDAGWNFMGHGYHQKPVHLLEDPAAEIRRTFEVIQGYSGVAPKGWLGPGLHETPETLNQLAAAGFRFTVDWPLDDHPVRMRTSHGDMVSIPYSVEMGDLPLMVAHQHESSAWLDRVTDQFDRLYAEGELQPRVMSMSIHPYIMGAPHRMKYFEQALDHILGHDGVWFTTAEDIFDWYGKRA</sequence>
<dbReference type="Pfam" id="PF01522">
    <property type="entry name" value="Polysacc_deac_1"/>
    <property type="match status" value="1"/>
</dbReference>
<evidence type="ECO:0000256" key="1">
    <source>
        <dbReference type="ARBA" id="ARBA00003236"/>
    </source>
</evidence>
<dbReference type="OrthoDB" id="9787041at2"/>
<proteinExistence type="inferred from homology"/>
<dbReference type="PANTHER" id="PTHR43123">
    <property type="entry name" value="POLYSACCHARIDE DEACETYLASE-RELATED"/>
    <property type="match status" value="1"/>
</dbReference>
<dbReference type="EMBL" id="QGGG01000009">
    <property type="protein sequence ID" value="PWJ82373.1"/>
    <property type="molecule type" value="Genomic_DNA"/>
</dbReference>
<evidence type="ECO:0000259" key="5">
    <source>
        <dbReference type="Pfam" id="PF01522"/>
    </source>
</evidence>
<evidence type="ECO:0000256" key="3">
    <source>
        <dbReference type="ARBA" id="ARBA00020071"/>
    </source>
</evidence>
<feature type="domain" description="NodB homology" evidence="5">
    <location>
        <begin position="72"/>
        <end position="176"/>
    </location>
</feature>
<comment type="similarity">
    <text evidence="2">Belongs to the polysaccharide deacetylase family.</text>
</comment>
<dbReference type="Proteomes" id="UP000245396">
    <property type="component" value="Unassembled WGS sequence"/>
</dbReference>
<dbReference type="RefSeq" id="WP_109613378.1">
    <property type="nucleotide sequence ID" value="NZ_QGGG01000009.1"/>
</dbReference>
<dbReference type="Gene3D" id="3.20.20.370">
    <property type="entry name" value="Glycoside hydrolase/deacetylase"/>
    <property type="match status" value="1"/>
</dbReference>
<comment type="caution">
    <text evidence="6">The sequence shown here is derived from an EMBL/GenBank/DDBJ whole genome shotgun (WGS) entry which is preliminary data.</text>
</comment>
<evidence type="ECO:0000256" key="4">
    <source>
        <dbReference type="ARBA" id="ARBA00032976"/>
    </source>
</evidence>
<evidence type="ECO:0000313" key="6">
    <source>
        <dbReference type="EMBL" id="PWJ82373.1"/>
    </source>
</evidence>
<dbReference type="AlphaFoldDB" id="A0A316C1P6"/>
<evidence type="ECO:0000256" key="2">
    <source>
        <dbReference type="ARBA" id="ARBA00010973"/>
    </source>
</evidence>
<evidence type="ECO:0000313" key="7">
    <source>
        <dbReference type="Proteomes" id="UP000245396"/>
    </source>
</evidence>
<gene>
    <name evidence="6" type="ORF">C7441_109142</name>
</gene>
<dbReference type="InterPro" id="IPR011330">
    <property type="entry name" value="Glyco_hydro/deAcase_b/a-brl"/>
</dbReference>
<reference evidence="6 7" key="1">
    <citation type="submission" date="2018-05" db="EMBL/GenBank/DDBJ databases">
        <title>Genomic Encyclopedia of Type Strains, Phase IV (KMG-IV): sequencing the most valuable type-strain genomes for metagenomic binning, comparative biology and taxonomic classification.</title>
        <authorList>
            <person name="Goeker M."/>
        </authorList>
    </citation>
    <scope>NUCLEOTIDE SEQUENCE [LARGE SCALE GENOMIC DNA]</scope>
    <source>
        <strain evidence="6 7">DSM 6986</strain>
    </source>
</reference>